<dbReference type="OrthoDB" id="9803192at2"/>
<evidence type="ECO:0000256" key="2">
    <source>
        <dbReference type="ARBA" id="ARBA00023002"/>
    </source>
</evidence>
<dbReference type="InterPro" id="IPR036188">
    <property type="entry name" value="FAD/NAD-bd_sf"/>
</dbReference>
<dbReference type="Pfam" id="PF14691">
    <property type="entry name" value="Fer4_20"/>
    <property type="match status" value="1"/>
</dbReference>
<dbReference type="PANTHER" id="PTHR43100">
    <property type="entry name" value="GLUTAMATE SYNTHASE [NADPH] SMALL CHAIN"/>
    <property type="match status" value="1"/>
</dbReference>
<feature type="domain" description="FAD/NAD(P)-binding" evidence="5">
    <location>
        <begin position="387"/>
        <end position="468"/>
    </location>
</feature>
<dbReference type="RefSeq" id="WP_046791065.1">
    <property type="nucleotide sequence ID" value="NZ_CP011366.1"/>
</dbReference>
<name>A0A0F7HNU0_9STAP</name>
<dbReference type="Proteomes" id="UP000183090">
    <property type="component" value="Unassembled WGS sequence"/>
</dbReference>
<dbReference type="Proteomes" id="UP000034029">
    <property type="component" value="Chromosome"/>
</dbReference>
<dbReference type="EMBL" id="CP011366">
    <property type="protein sequence ID" value="AKG74886.1"/>
    <property type="molecule type" value="Genomic_DNA"/>
</dbReference>
<dbReference type="EMBL" id="FOTB01000002">
    <property type="protein sequence ID" value="SFK68912.1"/>
    <property type="molecule type" value="Genomic_DNA"/>
</dbReference>
<dbReference type="GO" id="GO:0006537">
    <property type="term" value="P:glutamate biosynthetic process"/>
    <property type="evidence" value="ECO:0007669"/>
    <property type="project" value="UniProtKB-KW"/>
</dbReference>
<evidence type="ECO:0000259" key="6">
    <source>
        <dbReference type="Pfam" id="PF14691"/>
    </source>
</evidence>
<keyword evidence="9" id="KW-1185">Reference proteome</keyword>
<dbReference type="SUPFAM" id="SSF46548">
    <property type="entry name" value="alpha-helical ferredoxin"/>
    <property type="match status" value="1"/>
</dbReference>
<proteinExistence type="predicted"/>
<dbReference type="InterPro" id="IPR051394">
    <property type="entry name" value="Glutamate_Synthase"/>
</dbReference>
<reference evidence="7 9" key="1">
    <citation type="journal article" date="2015" name="Int. J. Syst. Evol. Microbiol.">
        <title>Complete genome sequence of Salinicoccus halodurans H3B36, isolated from the Qaidam Basin in China.</title>
        <authorList>
            <person name="Jiang K."/>
            <person name="Xue Y."/>
            <person name="Ma Y."/>
        </authorList>
    </citation>
    <scope>NUCLEOTIDE SEQUENCE [LARGE SCALE GENOMIC DNA]</scope>
    <source>
        <strain evidence="7 9">H3B36</strain>
    </source>
</reference>
<keyword evidence="3" id="KW-0314">Glutamate biosynthesis</keyword>
<accession>A0A0F7HNU0</accession>
<evidence type="ECO:0000256" key="4">
    <source>
        <dbReference type="ARBA" id="ARBA00029440"/>
    </source>
</evidence>
<dbReference type="InterPro" id="IPR028261">
    <property type="entry name" value="DPD_II"/>
</dbReference>
<evidence type="ECO:0000259" key="5">
    <source>
        <dbReference type="Pfam" id="PF07992"/>
    </source>
</evidence>
<dbReference type="KEGG" id="shv:AAT16_12225"/>
<dbReference type="PRINTS" id="PR00419">
    <property type="entry name" value="ADXRDTASE"/>
</dbReference>
<dbReference type="InterPro" id="IPR009051">
    <property type="entry name" value="Helical_ferredxn"/>
</dbReference>
<dbReference type="Gene3D" id="3.50.50.60">
    <property type="entry name" value="FAD/NAD(P)-binding domain"/>
    <property type="match status" value="2"/>
</dbReference>
<evidence type="ECO:0000313" key="7">
    <source>
        <dbReference type="EMBL" id="AKG74886.1"/>
    </source>
</evidence>
<keyword evidence="1" id="KW-0028">Amino-acid biosynthesis</keyword>
<gene>
    <name evidence="7" type="ORF">AAT16_12225</name>
    <name evidence="8" type="ORF">SAMN05216235_1188</name>
</gene>
<dbReference type="SUPFAM" id="SSF51971">
    <property type="entry name" value="Nucleotide-binding domain"/>
    <property type="match status" value="1"/>
</dbReference>
<evidence type="ECO:0000313" key="9">
    <source>
        <dbReference type="Proteomes" id="UP000034029"/>
    </source>
</evidence>
<feature type="domain" description="Dihydroprymidine dehydrogenase" evidence="6">
    <location>
        <begin position="24"/>
        <end position="140"/>
    </location>
</feature>
<reference evidence="8 10" key="3">
    <citation type="submission" date="2016-10" db="EMBL/GenBank/DDBJ databases">
        <authorList>
            <person name="Varghese N."/>
            <person name="Submissions S."/>
        </authorList>
    </citation>
    <scope>NUCLEOTIDE SEQUENCE [LARGE SCALE GENOMIC DNA]</scope>
    <source>
        <strain evidence="8 10">CGMCC 1.6501</strain>
    </source>
</reference>
<dbReference type="GO" id="GO:0016639">
    <property type="term" value="F:oxidoreductase activity, acting on the CH-NH2 group of donors, NAD or NADP as acceptor"/>
    <property type="evidence" value="ECO:0007669"/>
    <property type="project" value="InterPro"/>
</dbReference>
<evidence type="ECO:0000313" key="10">
    <source>
        <dbReference type="Proteomes" id="UP000183090"/>
    </source>
</evidence>
<comment type="pathway">
    <text evidence="4">Amino-acid biosynthesis.</text>
</comment>
<dbReference type="InterPro" id="IPR006005">
    <property type="entry name" value="Glut_synth_ssu1"/>
</dbReference>
<dbReference type="Gene3D" id="1.10.1060.10">
    <property type="entry name" value="Alpha-helical ferredoxin"/>
    <property type="match status" value="1"/>
</dbReference>
<evidence type="ECO:0000256" key="1">
    <source>
        <dbReference type="ARBA" id="ARBA00022605"/>
    </source>
</evidence>
<protein>
    <submittedName>
        <fullName evidence="7 8">Glutamate synthase</fullName>
    </submittedName>
</protein>
<feature type="domain" description="FAD/NAD(P)-binding" evidence="5">
    <location>
        <begin position="154"/>
        <end position="311"/>
    </location>
</feature>
<dbReference type="GO" id="GO:0051536">
    <property type="term" value="F:iron-sulfur cluster binding"/>
    <property type="evidence" value="ECO:0007669"/>
    <property type="project" value="InterPro"/>
</dbReference>
<dbReference type="NCBIfam" id="TIGR01317">
    <property type="entry name" value="GOGAT_sm_gam"/>
    <property type="match status" value="1"/>
</dbReference>
<dbReference type="Pfam" id="PF07992">
    <property type="entry name" value="Pyr_redox_2"/>
    <property type="match status" value="2"/>
</dbReference>
<dbReference type="PANTHER" id="PTHR43100:SF1">
    <property type="entry name" value="GLUTAMATE SYNTHASE [NADPH] SMALL CHAIN"/>
    <property type="match status" value="1"/>
</dbReference>
<evidence type="ECO:0000256" key="3">
    <source>
        <dbReference type="ARBA" id="ARBA00023164"/>
    </source>
</evidence>
<dbReference type="AlphaFoldDB" id="A0A0F7HNU0"/>
<dbReference type="InterPro" id="IPR023753">
    <property type="entry name" value="FAD/NAD-binding_dom"/>
</dbReference>
<evidence type="ECO:0000313" key="8">
    <source>
        <dbReference type="EMBL" id="SFK68912.1"/>
    </source>
</evidence>
<organism evidence="8 10">
    <name type="scientific">Salinicoccus halodurans</name>
    <dbReference type="NCBI Taxonomy" id="407035"/>
    <lineage>
        <taxon>Bacteria</taxon>
        <taxon>Bacillati</taxon>
        <taxon>Bacillota</taxon>
        <taxon>Bacilli</taxon>
        <taxon>Bacillales</taxon>
        <taxon>Staphylococcaceae</taxon>
        <taxon>Salinicoccus</taxon>
    </lineage>
</organism>
<sequence>MGEFKGFLKYERKKQGEEDLKQRIGNYDAFQHRFCNDDASEQGARCMDCGTPFCQTGTSVGKETVGCPIGNYIPEWNDLVHEGDFREAYQRLSETNNFPEFTGSVCPAPCESSCVLSINSEPVAIKGIERTIIDEAYMQGWVKPRRPKHRLGTRIAIIGSGPAGLTAADEMNSWGHDVDVYERDVKPGGLLRYGIPNMKLDKAVVERRIEVMEEAGINFICDVNVGKDVTYDTLDAQYDAIIIAVGARKQRDLKLEGRQSRDIQFAMDYLTEQTKYQFDEIEEPSITAEGKHVIVIGGGDTGADCVAMALREDCKSVFQFNKYDRLPDEIEGNPSWPLSKQTFKLDYAHAEYQEKFGLEPRAYGVQTMAYDVDIIGDLKGVNTQVLGQHSLSGMTLEDQERYFKADLILLSIGFEGVESELPKAFNLHMEQNKIAADEENYKTNRKKVFAAGDARRGQSLVVWAIKEGRGVAKAAHKFAVQNKMFHKTG</sequence>
<reference evidence="9" key="2">
    <citation type="submission" date="2015-04" db="EMBL/GenBank/DDBJ databases">
        <title>Complete genome sequence of Salinicoccus halodurans strain H3B36, isolated from the Qaidam basin of China.</title>
        <authorList>
            <person name="Ma Y."/>
            <person name="Jiang K."/>
            <person name="Xue Y."/>
        </authorList>
    </citation>
    <scope>NUCLEOTIDE SEQUENCE [LARGE SCALE GENOMIC DNA]</scope>
    <source>
        <strain evidence="9">H3B36</strain>
    </source>
</reference>
<keyword evidence="2" id="KW-0560">Oxidoreductase</keyword>